<name>A0A7D5N9Y2_9PROT</name>
<dbReference type="KEGG" id="acog:HWD57_07230"/>
<proteinExistence type="predicted"/>
<evidence type="ECO:0000313" key="1">
    <source>
        <dbReference type="EMBL" id="QLH49592.1"/>
    </source>
</evidence>
<reference evidence="1 2" key="1">
    <citation type="journal article" date="2019" name="Microbiome">
        <title>Annotated bacterial chromosomes from frame-shift-corrected long-read metagenomic data.</title>
        <authorList>
            <person name="Arumugam K."/>
            <person name="Bagci C."/>
            <person name="Bessarab I."/>
            <person name="Beier S."/>
            <person name="Buchfink B."/>
            <person name="Gorska A."/>
            <person name="Qiu G."/>
            <person name="Huson D.H."/>
            <person name="Williams R.B.H."/>
        </authorList>
    </citation>
    <scope>NUCLEOTIDE SEQUENCE [LARGE SCALE GENOMIC DNA]</scope>
    <source>
        <strain evidence="1">SSA1</strain>
    </source>
</reference>
<dbReference type="EMBL" id="CP058708">
    <property type="protein sequence ID" value="QLH49592.1"/>
    <property type="molecule type" value="Genomic_DNA"/>
</dbReference>
<protein>
    <submittedName>
        <fullName evidence="1">MarR family transcriptional regulator</fullName>
    </submittedName>
</protein>
<dbReference type="AlphaFoldDB" id="A0A7D5N9Y2"/>
<dbReference type="Proteomes" id="UP000509684">
    <property type="component" value="Chromosome"/>
</dbReference>
<accession>A0A7D5N9Y2</accession>
<sequence>MTQMLTDRYHDRLAGTLSCYDRIVITGTLPGVCYAAGMTSFLNARHIRIFDYPRFAEPLRDRIREAALALATAQGARIEHVAKAQIRKEDLVAAVLKERGDHPGLVHVLSAMEACDAYEPWHDKQSHPTFLRHTSGKCLHYYFYWMDETLGLIYLRVPTWSPFRLQFYCNGHSRLAHSLTTAGIDYAMADNAFIRIADWERAQQLADAFSPDTLHALLDRYAEQCCPILEVFGQSYHWSLMQVEYSTDLLFRSDTILKSLYEELSRQAIFSVKADQVANFLGKKITPQLAQELGSRFTTRIEGTCIKHHFGKVSVKMYDKFNRVLRLETTTNNVSFFKHHRKVEHRDGHDSREIAPLRKTIYSLIDLREILLGCKVISSFFYTFVCDT</sequence>
<evidence type="ECO:0000313" key="2">
    <source>
        <dbReference type="Proteomes" id="UP000509684"/>
    </source>
</evidence>
<gene>
    <name evidence="1" type="ORF">HWD57_07230</name>
</gene>
<organism evidence="1 2">
    <name type="scientific">Candidatus Accumulibacter cognatus</name>
    <dbReference type="NCBI Taxonomy" id="2954383"/>
    <lineage>
        <taxon>Bacteria</taxon>
        <taxon>Pseudomonadati</taxon>
        <taxon>Pseudomonadota</taxon>
        <taxon>Betaproteobacteria</taxon>
        <taxon>Candidatus Accumulibacter</taxon>
    </lineage>
</organism>